<feature type="compositionally biased region" description="Polar residues" evidence="1">
    <location>
        <begin position="602"/>
        <end position="617"/>
    </location>
</feature>
<feature type="compositionally biased region" description="Polar residues" evidence="1">
    <location>
        <begin position="1666"/>
        <end position="1681"/>
    </location>
</feature>
<feature type="compositionally biased region" description="Basic residues" evidence="1">
    <location>
        <begin position="383"/>
        <end position="393"/>
    </location>
</feature>
<feature type="compositionally biased region" description="Low complexity" evidence="1">
    <location>
        <begin position="13"/>
        <end position="30"/>
    </location>
</feature>
<feature type="compositionally biased region" description="Basic residues" evidence="1">
    <location>
        <begin position="1696"/>
        <end position="1710"/>
    </location>
</feature>
<dbReference type="Proteomes" id="UP000241462">
    <property type="component" value="Unassembled WGS sequence"/>
</dbReference>
<feature type="compositionally biased region" description="Acidic residues" evidence="1">
    <location>
        <begin position="1020"/>
        <end position="1029"/>
    </location>
</feature>
<feature type="region of interest" description="Disordered" evidence="1">
    <location>
        <begin position="907"/>
        <end position="964"/>
    </location>
</feature>
<proteinExistence type="predicted"/>
<feature type="compositionally biased region" description="Polar residues" evidence="1">
    <location>
        <begin position="1376"/>
        <end position="1402"/>
    </location>
</feature>
<feature type="compositionally biased region" description="Basic and acidic residues" evidence="1">
    <location>
        <begin position="1711"/>
        <end position="1721"/>
    </location>
</feature>
<feature type="compositionally biased region" description="Low complexity" evidence="1">
    <location>
        <begin position="1307"/>
        <end position="1317"/>
    </location>
</feature>
<feature type="compositionally biased region" description="Low complexity" evidence="1">
    <location>
        <begin position="37"/>
        <end position="54"/>
    </location>
</feature>
<feature type="compositionally biased region" description="Low complexity" evidence="1">
    <location>
        <begin position="75"/>
        <end position="88"/>
    </location>
</feature>
<reference evidence="2 3" key="1">
    <citation type="journal article" date="2018" name="Mycol. Prog.">
        <title>Coniella lustricola, a new species from submerged detritus.</title>
        <authorList>
            <person name="Raudabaugh D.B."/>
            <person name="Iturriaga T."/>
            <person name="Carver A."/>
            <person name="Mondo S."/>
            <person name="Pangilinan J."/>
            <person name="Lipzen A."/>
            <person name="He G."/>
            <person name="Amirebrahimi M."/>
            <person name="Grigoriev I.V."/>
            <person name="Miller A.N."/>
        </authorList>
    </citation>
    <scope>NUCLEOTIDE SEQUENCE [LARGE SCALE GENOMIC DNA]</scope>
    <source>
        <strain evidence="2 3">B22-T-1</strain>
    </source>
</reference>
<feature type="compositionally biased region" description="Acidic residues" evidence="1">
    <location>
        <begin position="1513"/>
        <end position="1522"/>
    </location>
</feature>
<feature type="region of interest" description="Disordered" evidence="1">
    <location>
        <begin position="551"/>
        <end position="809"/>
    </location>
</feature>
<feature type="compositionally biased region" description="Polar residues" evidence="1">
    <location>
        <begin position="286"/>
        <end position="317"/>
    </location>
</feature>
<feature type="compositionally biased region" description="Polar residues" evidence="1">
    <location>
        <begin position="124"/>
        <end position="133"/>
    </location>
</feature>
<keyword evidence="3" id="KW-1185">Reference proteome</keyword>
<feature type="compositionally biased region" description="Acidic residues" evidence="1">
    <location>
        <begin position="518"/>
        <end position="527"/>
    </location>
</feature>
<feature type="compositionally biased region" description="Polar residues" evidence="1">
    <location>
        <begin position="666"/>
        <end position="677"/>
    </location>
</feature>
<feature type="region of interest" description="Disordered" evidence="1">
    <location>
        <begin position="1"/>
        <end position="150"/>
    </location>
</feature>
<feature type="compositionally biased region" description="Pro residues" evidence="1">
    <location>
        <begin position="269"/>
        <end position="278"/>
    </location>
</feature>
<dbReference type="EMBL" id="KZ678844">
    <property type="protein sequence ID" value="PSR74676.1"/>
    <property type="molecule type" value="Genomic_DNA"/>
</dbReference>
<feature type="compositionally biased region" description="Low complexity" evidence="1">
    <location>
        <begin position="339"/>
        <end position="356"/>
    </location>
</feature>
<protein>
    <submittedName>
        <fullName evidence="2">Uncharacterized protein</fullName>
    </submittedName>
</protein>
<feature type="compositionally biased region" description="Polar residues" evidence="1">
    <location>
        <begin position="101"/>
        <end position="110"/>
    </location>
</feature>
<feature type="compositionally biased region" description="Low complexity" evidence="1">
    <location>
        <begin position="1549"/>
        <end position="1565"/>
    </location>
</feature>
<feature type="compositionally biased region" description="Polar residues" evidence="1">
    <location>
        <begin position="917"/>
        <end position="932"/>
    </location>
</feature>
<feature type="compositionally biased region" description="Low complexity" evidence="1">
    <location>
        <begin position="528"/>
        <end position="538"/>
    </location>
</feature>
<feature type="compositionally biased region" description="Basic and acidic residues" evidence="1">
    <location>
        <begin position="470"/>
        <end position="481"/>
    </location>
</feature>
<name>A0A2T2ZS60_9PEZI</name>
<feature type="compositionally biased region" description="Basic and acidic residues" evidence="1">
    <location>
        <begin position="1144"/>
        <end position="1156"/>
    </location>
</feature>
<feature type="compositionally biased region" description="Polar residues" evidence="1">
    <location>
        <begin position="1251"/>
        <end position="1269"/>
    </location>
</feature>
<gene>
    <name evidence="2" type="ORF">BD289DRAFT_214104</name>
</gene>
<dbReference type="STRING" id="2025994.A0A2T2ZS60"/>
<dbReference type="OrthoDB" id="5423926at2759"/>
<feature type="compositionally biased region" description="Low complexity" evidence="1">
    <location>
        <begin position="1425"/>
        <end position="1444"/>
    </location>
</feature>
<dbReference type="InParanoid" id="A0A2T2ZS60"/>
<feature type="compositionally biased region" description="Acidic residues" evidence="1">
    <location>
        <begin position="1120"/>
        <end position="1132"/>
    </location>
</feature>
<feature type="region of interest" description="Disordered" evidence="1">
    <location>
        <begin position="214"/>
        <end position="538"/>
    </location>
</feature>
<feature type="region of interest" description="Disordered" evidence="1">
    <location>
        <begin position="1007"/>
        <end position="1079"/>
    </location>
</feature>
<evidence type="ECO:0000313" key="3">
    <source>
        <dbReference type="Proteomes" id="UP000241462"/>
    </source>
</evidence>
<accession>A0A2T2ZS60</accession>
<feature type="compositionally biased region" description="Low complexity" evidence="1">
    <location>
        <begin position="723"/>
        <end position="732"/>
    </location>
</feature>
<feature type="compositionally biased region" description="Polar residues" evidence="1">
    <location>
        <begin position="239"/>
        <end position="254"/>
    </location>
</feature>
<organism evidence="2 3">
    <name type="scientific">Coniella lustricola</name>
    <dbReference type="NCBI Taxonomy" id="2025994"/>
    <lineage>
        <taxon>Eukaryota</taxon>
        <taxon>Fungi</taxon>
        <taxon>Dikarya</taxon>
        <taxon>Ascomycota</taxon>
        <taxon>Pezizomycotina</taxon>
        <taxon>Sordariomycetes</taxon>
        <taxon>Sordariomycetidae</taxon>
        <taxon>Diaporthales</taxon>
        <taxon>Schizoparmaceae</taxon>
        <taxon>Coniella</taxon>
    </lineage>
</organism>
<evidence type="ECO:0000313" key="2">
    <source>
        <dbReference type="EMBL" id="PSR74676.1"/>
    </source>
</evidence>
<feature type="region of interest" description="Disordered" evidence="1">
    <location>
        <begin position="1115"/>
        <end position="1730"/>
    </location>
</feature>
<sequence>MFGSKKHRPPSTPLNASTANPSAATAALSAFRGTSHKSSNSSLSAAAAAAALKARPTTPINVADVQTRRTHRRSASQSSSASAANARRPLSQLATRPALKRQSSSGSMTERTFRRSPSPGAQAHQRSLSSGGTPRTPYADMEVPPPVPAIPESINMAAAKARGGSRPASLAIMTTPVKTASQKMAAGHHQEPGAWYGPARVGNLDNLRSSDAIMSQPQKHRSTTHHAHAEAVSKPPEPTQENRASSDSCESPVNFSYPARVRVASPTQETPPPAPFIEPKPKTTKSRSSTISPQRGGSSRQPSRPTSLPATLASGDQTLVYDPNSRRMRPRAELIAAEQQQQQQQQQLLLHATPQSKPKKKSTSTPTKAGSHLARGTMGQGHAHAHGHGHGHGYAHGNSVDSGVPNEAQLAAAASLKSHRGEEATPHYSLSPETHPEVETSRARPQAHYEEDESYEQPALELVAEQPRPQPERRAEPRSRMAEISMSPASNAPELDPSPLPRGPEGALLRRLPSIVREEDEESESDTTYEAPTTVPSAAAAALDAVPVKHNMYTHGVPSPPHSENTDDYAHDANSAAPFELSAAAAAAAATASPASTATWERPSSTTRQIRQQSKSPVRSVRSARFGPVHDNLVVKHEPPSRSISPRKSAMKRSPSRGVSPAGEASDTSFVEASNPVSIHEAAPPQRKKPVRVSFDDEHTVVVGESAVRSEGGSPVPPSPQNAAAAAAGAAGSTRRPWYSSLGLAKKKGAVPLEEDETMQPRPALPSFGSVRGRKSSPKPPEERPLVRPHEEGRDSPSPDLEKKATYGQSGDLALGAILQDQQASGIGANISKVREPLPPVVTSVEGTGYQSDTMSSDDDAALLADTPKLETEESHISQASTVVPELSNMAVVDHELLAPTKDTAAPVDVKDFGGLTTEQPSMPPTISLTQPSPGPEQGLEPDRTSYLHFPGEFPDTETETDGEYAPAREELLEPVIQANDGVSAQHIPGTVIATQPVLPAKIEEAVDESDTGNSVYSDAYEDLDEPDGEGFQSLDAVVKAPSSPSSPQSVTKTRGDYRADVSTPTMQMYRTDDTPTPRAALQHVNAPVTDSDDPWAAAKAYWRSLSADKRAQLEKEAVEEAGVEGDLEEAQSSDIKKPRRKKSVEQRKEEKKVIDQQRAAAAAIDPHRMYMVKPGTKVGQDEFVTSEKKGNVPRQQQQQQQQQPKQGPTKAEGGMRLRKTMRGSADTRPVVEETPAAGTRMRKSMRSEDGPQQSPATTPKQRPVSHQPSAPRLAGNGNNNKTEAQKHARSMSESVALGRIMMEKMQQQQPQQQQQPNLRRRGSDSSTSSFQRVRPQAAGFGFSRKTMRTPSAPPGGAGSVDLDDQSSRLSLRAMSPTSDAGMSGTRMRSTLRGDTSRQPASSFGGGGRRRRNSEDSAKGYLRFSGNFGKASSSGKKGKVSSSRFGDDSSDDDDGVAEIARGGLRPRKFASRFDDSSEEDVVLPAKPSSRLHGIPETSRGAGGRRTPSPPLPEEMEDEDDEMTAGQSVEPVAPGTPVSGSKKLHRGTVRSASAEPGSPASSRRSGFMSSIFGRGKKHDVGGIVGEGLPEEDEEGEQGNHHQHHTWPLRNHHHGLDNTHDETDKAPEEMRVRYDNNAMAAGDGRSGVLGHSQSLSTLPRPGFRMNRTHSSGTATGTMRTNSYVVDGGSGAMSEAGGMKKKKKRRSSSRKGKQKQDADEGLREESDEEEGGE</sequence>
<feature type="compositionally biased region" description="Basic residues" evidence="1">
    <location>
        <begin position="1599"/>
        <end position="1611"/>
    </location>
</feature>
<feature type="compositionally biased region" description="Basic and acidic residues" evidence="1">
    <location>
        <begin position="780"/>
        <end position="805"/>
    </location>
</feature>
<evidence type="ECO:0000256" key="1">
    <source>
        <dbReference type="SAM" id="MobiDB-lite"/>
    </source>
</evidence>
<feature type="compositionally biased region" description="Low complexity" evidence="1">
    <location>
        <begin position="573"/>
        <end position="599"/>
    </location>
</feature>
<feature type="compositionally biased region" description="Basic and acidic residues" evidence="1">
    <location>
        <begin position="1612"/>
        <end position="1632"/>
    </location>
</feature>